<keyword evidence="2" id="KW-0812">Transmembrane</keyword>
<name>A0A413RR69_9CELL</name>
<keyword evidence="2" id="KW-1133">Transmembrane helix</keyword>
<dbReference type="Proteomes" id="UP000283374">
    <property type="component" value="Unassembled WGS sequence"/>
</dbReference>
<proteinExistence type="predicted"/>
<evidence type="ECO:0000256" key="1">
    <source>
        <dbReference type="SAM" id="MobiDB-lite"/>
    </source>
</evidence>
<gene>
    <name evidence="3" type="ORF">D1825_01325</name>
</gene>
<sequence length="188" mass="19084">MRAPVWTGPAGSTRGAERTGAAGSLARVRHLSLSTVVKAVLALVLGLLLGAFGTVMHRSIPPWGVVLALALVLTVGVLVRAWSGLLALLGLAIGVLVSVQVLSQTGPGGDVLVPASGPGVQWAGLGWVWVLGSIAVLVVAGVLPQRWFVDPPLVPAEPGPAWPAVEGPSDGDPVLPGLEKPVADEPRP</sequence>
<comment type="caution">
    <text evidence="3">The sequence shown here is derived from an EMBL/GenBank/DDBJ whole genome shotgun (WGS) entry which is preliminary data.</text>
</comment>
<feature type="transmembrane region" description="Helical" evidence="2">
    <location>
        <begin position="60"/>
        <end position="78"/>
    </location>
</feature>
<feature type="transmembrane region" description="Helical" evidence="2">
    <location>
        <begin position="122"/>
        <end position="143"/>
    </location>
</feature>
<evidence type="ECO:0000256" key="2">
    <source>
        <dbReference type="SAM" id="Phobius"/>
    </source>
</evidence>
<dbReference type="EMBL" id="QWKP01000076">
    <property type="protein sequence ID" value="RHA44420.1"/>
    <property type="molecule type" value="Genomic_DNA"/>
</dbReference>
<feature type="transmembrane region" description="Helical" evidence="2">
    <location>
        <begin position="85"/>
        <end position="102"/>
    </location>
</feature>
<reference evidence="3 4" key="1">
    <citation type="submission" date="2018-08" db="EMBL/GenBank/DDBJ databases">
        <title>Cellulomonas rhizosphaerae sp. nov., a novel actinomycete isolated from soil.</title>
        <authorList>
            <person name="Tian Y."/>
        </authorList>
    </citation>
    <scope>NUCLEOTIDE SEQUENCE [LARGE SCALE GENOMIC DNA]</scope>
    <source>
        <strain evidence="3 4">NEAU-TCZ24</strain>
    </source>
</reference>
<evidence type="ECO:0000313" key="3">
    <source>
        <dbReference type="EMBL" id="RHA44420.1"/>
    </source>
</evidence>
<organism evidence="3 4">
    <name type="scientific">Cellulomonas rhizosphaerae</name>
    <dbReference type="NCBI Taxonomy" id="2293719"/>
    <lineage>
        <taxon>Bacteria</taxon>
        <taxon>Bacillati</taxon>
        <taxon>Actinomycetota</taxon>
        <taxon>Actinomycetes</taxon>
        <taxon>Micrococcales</taxon>
        <taxon>Cellulomonadaceae</taxon>
        <taxon>Cellulomonas</taxon>
    </lineage>
</organism>
<feature type="region of interest" description="Disordered" evidence="1">
    <location>
        <begin position="159"/>
        <end position="188"/>
    </location>
</feature>
<dbReference type="AlphaFoldDB" id="A0A413RR69"/>
<protein>
    <submittedName>
        <fullName evidence="3">Uncharacterized protein</fullName>
    </submittedName>
</protein>
<accession>A0A413RR69</accession>
<evidence type="ECO:0000313" key="4">
    <source>
        <dbReference type="Proteomes" id="UP000283374"/>
    </source>
</evidence>
<keyword evidence="2" id="KW-0472">Membrane</keyword>
<keyword evidence="4" id="KW-1185">Reference proteome</keyword>
<feature type="transmembrane region" description="Helical" evidence="2">
    <location>
        <begin position="35"/>
        <end position="54"/>
    </location>
</feature>